<evidence type="ECO:0000256" key="1">
    <source>
        <dbReference type="ARBA" id="ARBA00004651"/>
    </source>
</evidence>
<dbReference type="InterPro" id="IPR050833">
    <property type="entry name" value="Poly_Biosynth_Transport"/>
</dbReference>
<keyword evidence="2" id="KW-1003">Cell membrane</keyword>
<dbReference type="GeneID" id="77849956"/>
<feature type="transmembrane region" description="Helical" evidence="6">
    <location>
        <begin position="120"/>
        <end position="143"/>
    </location>
</feature>
<feature type="transmembrane region" description="Helical" evidence="6">
    <location>
        <begin position="463"/>
        <end position="481"/>
    </location>
</feature>
<gene>
    <name evidence="7" type="ORF">HMPREF9448_02785</name>
</gene>
<feature type="transmembrane region" description="Helical" evidence="6">
    <location>
        <begin position="82"/>
        <end position="105"/>
    </location>
</feature>
<dbReference type="PATRIC" id="fig|742726.3.peg.2900"/>
<feature type="transmembrane region" description="Helical" evidence="6">
    <location>
        <begin position="233"/>
        <end position="250"/>
    </location>
</feature>
<reference evidence="7 8" key="1">
    <citation type="submission" date="2012-08" db="EMBL/GenBank/DDBJ databases">
        <title>The Genome Sequence of Barnesiella intestinihominis YIT 11860.</title>
        <authorList>
            <consortium name="The Broad Institute Genome Sequencing Platform"/>
            <person name="Earl A."/>
            <person name="Ward D."/>
            <person name="Feldgarden M."/>
            <person name="Gevers D."/>
            <person name="Morotomi M."/>
            <person name="Walker B."/>
            <person name="Young S.K."/>
            <person name="Zeng Q."/>
            <person name="Gargeya S."/>
            <person name="Fitzgerald M."/>
            <person name="Haas B."/>
            <person name="Abouelleil A."/>
            <person name="Alvarado L."/>
            <person name="Arachchi H.M."/>
            <person name="Berlin A.M."/>
            <person name="Chapman S.B."/>
            <person name="Goldberg J."/>
            <person name="Griggs A."/>
            <person name="Gujja S."/>
            <person name="Hansen M."/>
            <person name="Howarth C."/>
            <person name="Imamovic A."/>
            <person name="Larimer J."/>
            <person name="McCowen C."/>
            <person name="Montmayeur A."/>
            <person name="Murphy C."/>
            <person name="Neiman D."/>
            <person name="Pearson M."/>
            <person name="Priest M."/>
            <person name="Roberts A."/>
            <person name="Saif S."/>
            <person name="Shea T."/>
            <person name="Sisk P."/>
            <person name="Sykes S."/>
            <person name="Wortman J."/>
            <person name="Nusbaum C."/>
            <person name="Birren B."/>
        </authorList>
    </citation>
    <scope>NUCLEOTIDE SEQUENCE [LARGE SCALE GENOMIC DNA]</scope>
    <source>
        <strain evidence="7 8">YIT 11860</strain>
    </source>
</reference>
<dbReference type="AlphaFoldDB" id="K0WS56"/>
<evidence type="ECO:0000256" key="4">
    <source>
        <dbReference type="ARBA" id="ARBA00022989"/>
    </source>
</evidence>
<feature type="transmembrane region" description="Helical" evidence="6">
    <location>
        <begin position="404"/>
        <end position="427"/>
    </location>
</feature>
<dbReference type="OrthoDB" id="9814608at2"/>
<dbReference type="HOGENOM" id="CLU_022017_7_2_10"/>
<dbReference type="STRING" id="742726.HMPREF9448_02785"/>
<dbReference type="Pfam" id="PF01943">
    <property type="entry name" value="Polysacc_synt"/>
    <property type="match status" value="1"/>
</dbReference>
<sequence length="500" mass="57761">MAGMKSLAKDTAIYGLSSILGRFLNWCFVFLYINVLKTTAEYGIVTNLYAYMALLLIILTYGMETGFFRFANDKEEKEPQRVYTTGLISLATTSTLFFVLVWVFITPLSRLLGYPEHEDYVLMMAAIIAVDAFTALPFAYLRYRRRPIRFASIKLFSIFLNIALNLFFILLCPWLYGIHPEWISWFFDPDFLVGYILVSNVISSGVVLLVLFPEIFGIRYRFDRHLLSRMLKYSFPLLILGIAGIMNQTFDKMFYPQLASNRPDAMSELGIYGAVYKIAIVMVMFTQAFRFAYEPFIFARSKDAGDGNKKSYSDAMKYFIIFGFFIFLAVMFYIDLVRFFMPATYCTGLKVVPIVMLAELFFGVFFNLSLWYKLTDRTQWGAWFSLFGFAITAIINIVGVPRFGYMACAWGAFVCYASMMLASFFIGQRVYPIRYDLKSAFRYTLLTVVLYAVAMVVPIESLFLRLAFRTLLLGVFLVYLFRHDLPMNEVPGLRRFVSKF</sequence>
<evidence type="ECO:0000256" key="2">
    <source>
        <dbReference type="ARBA" id="ARBA00022475"/>
    </source>
</evidence>
<feature type="transmembrane region" description="Helical" evidence="6">
    <location>
        <begin position="12"/>
        <end position="36"/>
    </location>
</feature>
<feature type="transmembrane region" description="Helical" evidence="6">
    <location>
        <begin position="191"/>
        <end position="212"/>
    </location>
</feature>
<organism evidence="7 8">
    <name type="scientific">Barnesiella intestinihominis YIT 11860</name>
    <dbReference type="NCBI Taxonomy" id="742726"/>
    <lineage>
        <taxon>Bacteria</taxon>
        <taxon>Pseudomonadati</taxon>
        <taxon>Bacteroidota</taxon>
        <taxon>Bacteroidia</taxon>
        <taxon>Bacteroidales</taxon>
        <taxon>Barnesiellaceae</taxon>
        <taxon>Barnesiella</taxon>
    </lineage>
</organism>
<feature type="transmembrane region" description="Helical" evidence="6">
    <location>
        <begin position="318"/>
        <end position="341"/>
    </location>
</feature>
<comment type="caution">
    <text evidence="7">The sequence shown here is derived from an EMBL/GenBank/DDBJ whole genome shotgun (WGS) entry which is preliminary data.</text>
</comment>
<feature type="transmembrane region" description="Helical" evidence="6">
    <location>
        <begin position="155"/>
        <end position="176"/>
    </location>
</feature>
<keyword evidence="3 6" id="KW-0812">Transmembrane</keyword>
<keyword evidence="5 6" id="KW-0472">Membrane</keyword>
<keyword evidence="4 6" id="KW-1133">Transmembrane helix</keyword>
<feature type="transmembrane region" description="Helical" evidence="6">
    <location>
        <begin position="380"/>
        <end position="398"/>
    </location>
</feature>
<comment type="subcellular location">
    <subcellularLocation>
        <location evidence="1">Cell membrane</location>
        <topology evidence="1">Multi-pass membrane protein</topology>
    </subcellularLocation>
</comment>
<feature type="transmembrane region" description="Helical" evidence="6">
    <location>
        <begin position="439"/>
        <end position="457"/>
    </location>
</feature>
<feature type="transmembrane region" description="Helical" evidence="6">
    <location>
        <begin position="347"/>
        <end position="368"/>
    </location>
</feature>
<evidence type="ECO:0000313" key="8">
    <source>
        <dbReference type="Proteomes" id="UP000006044"/>
    </source>
</evidence>
<dbReference type="InterPro" id="IPR002797">
    <property type="entry name" value="Polysacc_synth"/>
</dbReference>
<dbReference type="RefSeq" id="WP_008863156.1">
    <property type="nucleotide sequence ID" value="NZ_JH815206.1"/>
</dbReference>
<protein>
    <submittedName>
        <fullName evidence="7">Uncharacterized protein</fullName>
    </submittedName>
</protein>
<feature type="transmembrane region" description="Helical" evidence="6">
    <location>
        <begin position="270"/>
        <end position="293"/>
    </location>
</feature>
<evidence type="ECO:0000256" key="5">
    <source>
        <dbReference type="ARBA" id="ARBA00023136"/>
    </source>
</evidence>
<evidence type="ECO:0000313" key="7">
    <source>
        <dbReference type="EMBL" id="EJZ62102.1"/>
    </source>
</evidence>
<feature type="transmembrane region" description="Helical" evidence="6">
    <location>
        <begin position="48"/>
        <end position="70"/>
    </location>
</feature>
<dbReference type="PANTHER" id="PTHR30250:SF11">
    <property type="entry name" value="O-ANTIGEN TRANSPORTER-RELATED"/>
    <property type="match status" value="1"/>
</dbReference>
<accession>K0WS56</accession>
<proteinExistence type="predicted"/>
<dbReference type="GO" id="GO:0005886">
    <property type="term" value="C:plasma membrane"/>
    <property type="evidence" value="ECO:0007669"/>
    <property type="project" value="UniProtKB-SubCell"/>
</dbReference>
<evidence type="ECO:0000256" key="6">
    <source>
        <dbReference type="SAM" id="Phobius"/>
    </source>
</evidence>
<evidence type="ECO:0000256" key="3">
    <source>
        <dbReference type="ARBA" id="ARBA00022692"/>
    </source>
</evidence>
<dbReference type="eggNOG" id="COG2244">
    <property type="taxonomic scope" value="Bacteria"/>
</dbReference>
<dbReference type="PANTHER" id="PTHR30250">
    <property type="entry name" value="PST FAMILY PREDICTED COLANIC ACID TRANSPORTER"/>
    <property type="match status" value="1"/>
</dbReference>
<dbReference type="EMBL" id="ADLE01000018">
    <property type="protein sequence ID" value="EJZ62102.1"/>
    <property type="molecule type" value="Genomic_DNA"/>
</dbReference>
<name>K0WS56_9BACT</name>
<dbReference type="Proteomes" id="UP000006044">
    <property type="component" value="Unassembled WGS sequence"/>
</dbReference>
<keyword evidence="8" id="KW-1185">Reference proteome</keyword>